<evidence type="ECO:0000313" key="9">
    <source>
        <dbReference type="Proteomes" id="UP000009168"/>
    </source>
</evidence>
<evidence type="ECO:0000256" key="1">
    <source>
        <dbReference type="ARBA" id="ARBA00022527"/>
    </source>
</evidence>
<organism evidence="8 9">
    <name type="scientific">Tetrahymena thermophila (strain SB210)</name>
    <dbReference type="NCBI Taxonomy" id="312017"/>
    <lineage>
        <taxon>Eukaryota</taxon>
        <taxon>Sar</taxon>
        <taxon>Alveolata</taxon>
        <taxon>Ciliophora</taxon>
        <taxon>Intramacronucleata</taxon>
        <taxon>Oligohymenophorea</taxon>
        <taxon>Hymenostomatida</taxon>
        <taxon>Tetrahymenina</taxon>
        <taxon>Tetrahymenidae</taxon>
        <taxon>Tetrahymena</taxon>
    </lineage>
</organism>
<dbReference type="eggNOG" id="KOG0661">
    <property type="taxonomic scope" value="Eukaryota"/>
</dbReference>
<dbReference type="InterPro" id="IPR011009">
    <property type="entry name" value="Kinase-like_dom_sf"/>
</dbReference>
<evidence type="ECO:0000256" key="5">
    <source>
        <dbReference type="ARBA" id="ARBA00022840"/>
    </source>
</evidence>
<dbReference type="InterPro" id="IPR000719">
    <property type="entry name" value="Prot_kinase_dom"/>
</dbReference>
<dbReference type="GO" id="GO:0005524">
    <property type="term" value="F:ATP binding"/>
    <property type="evidence" value="ECO:0007669"/>
    <property type="project" value="UniProtKB-KW"/>
</dbReference>
<dbReference type="RefSeq" id="XP_001011037.3">
    <property type="nucleotide sequence ID" value="XM_001011037.3"/>
</dbReference>
<dbReference type="FunFam" id="1.10.510.10:FF:000624">
    <property type="entry name" value="Mitogen-activated protein kinase"/>
    <property type="match status" value="1"/>
</dbReference>
<keyword evidence="4 8" id="KW-0418">Kinase</keyword>
<evidence type="ECO:0000256" key="3">
    <source>
        <dbReference type="ARBA" id="ARBA00022741"/>
    </source>
</evidence>
<dbReference type="InterPro" id="IPR050117">
    <property type="entry name" value="MAPK"/>
</dbReference>
<proteinExistence type="predicted"/>
<dbReference type="Gene3D" id="1.10.510.10">
    <property type="entry name" value="Transferase(Phosphotransferase) domain 1"/>
    <property type="match status" value="1"/>
</dbReference>
<feature type="region of interest" description="Disordered" evidence="6">
    <location>
        <begin position="332"/>
        <end position="433"/>
    </location>
</feature>
<gene>
    <name evidence="8" type="ORF">TTHERM_00141000</name>
</gene>
<accession>I7M792</accession>
<feature type="compositionally biased region" description="Polar residues" evidence="6">
    <location>
        <begin position="348"/>
        <end position="389"/>
    </location>
</feature>
<keyword evidence="2" id="KW-0808">Transferase</keyword>
<evidence type="ECO:0000313" key="8">
    <source>
        <dbReference type="EMBL" id="EAR90792.3"/>
    </source>
</evidence>
<dbReference type="GeneID" id="7823353"/>
<dbReference type="AlphaFoldDB" id="I7M792"/>
<feature type="compositionally biased region" description="Basic and acidic residues" evidence="6">
    <location>
        <begin position="332"/>
        <end position="347"/>
    </location>
</feature>
<feature type="compositionally biased region" description="Polar residues" evidence="6">
    <location>
        <begin position="409"/>
        <end position="433"/>
    </location>
</feature>
<keyword evidence="5" id="KW-0067">ATP-binding</keyword>
<dbReference type="Pfam" id="PF00069">
    <property type="entry name" value="Pkinase"/>
    <property type="match status" value="1"/>
</dbReference>
<reference evidence="9" key="1">
    <citation type="journal article" date="2006" name="PLoS Biol.">
        <title>Macronuclear genome sequence of the ciliate Tetrahymena thermophila, a model eukaryote.</title>
        <authorList>
            <person name="Eisen J.A."/>
            <person name="Coyne R.S."/>
            <person name="Wu M."/>
            <person name="Wu D."/>
            <person name="Thiagarajan M."/>
            <person name="Wortman J.R."/>
            <person name="Badger J.H."/>
            <person name="Ren Q."/>
            <person name="Amedeo P."/>
            <person name="Jones K.M."/>
            <person name="Tallon L.J."/>
            <person name="Delcher A.L."/>
            <person name="Salzberg S.L."/>
            <person name="Silva J.C."/>
            <person name="Haas B.J."/>
            <person name="Majoros W.H."/>
            <person name="Farzad M."/>
            <person name="Carlton J.M."/>
            <person name="Smith R.K. Jr."/>
            <person name="Garg J."/>
            <person name="Pearlman R.E."/>
            <person name="Karrer K.M."/>
            <person name="Sun L."/>
            <person name="Manning G."/>
            <person name="Elde N.C."/>
            <person name="Turkewitz A.P."/>
            <person name="Asai D.J."/>
            <person name="Wilkes D.E."/>
            <person name="Wang Y."/>
            <person name="Cai H."/>
            <person name="Collins K."/>
            <person name="Stewart B.A."/>
            <person name="Lee S.R."/>
            <person name="Wilamowska K."/>
            <person name="Weinberg Z."/>
            <person name="Ruzzo W.L."/>
            <person name="Wloga D."/>
            <person name="Gaertig J."/>
            <person name="Frankel J."/>
            <person name="Tsao C.-C."/>
            <person name="Gorovsky M.A."/>
            <person name="Keeling P.J."/>
            <person name="Waller R.F."/>
            <person name="Patron N.J."/>
            <person name="Cherry J.M."/>
            <person name="Stover N.A."/>
            <person name="Krieger C.J."/>
            <person name="del Toro C."/>
            <person name="Ryder H.F."/>
            <person name="Williamson S.C."/>
            <person name="Barbeau R.A."/>
            <person name="Hamilton E.P."/>
            <person name="Orias E."/>
        </authorList>
    </citation>
    <scope>NUCLEOTIDE SEQUENCE [LARGE SCALE GENOMIC DNA]</scope>
    <source>
        <strain evidence="9">SB210</strain>
    </source>
</reference>
<evidence type="ECO:0000256" key="2">
    <source>
        <dbReference type="ARBA" id="ARBA00022679"/>
    </source>
</evidence>
<sequence length="433" mass="51189">MERYKIIETISDQEYGTIAKAINIQNKQKYIVKILRKKFYTWQECIQVREVKALRLFSHPNIIKIKELIKQRDELICVYEYYEKSLFDYYQEMRDLCDEFSERQIKEIMFQIISAITYMHDQKFFHRDLCPETISVNTYNSDLLNSSNISVKISSFTVTREISQRFAPYTDYITTRWYRAPEQLVHSNTYTHKVDIWAIGCIFAELYLMGPLFNGISEQDQLLRIMKVFGTPSQQDCPELFTYASHMKFQLPQLNPTNLSQIFPNASTEALDLMKQIFRYNPLHRPSCDQLLKHPFFSELNIQNIPMYNTPSNIIQKMQKKQDFEEYFESIKEQADSEKNSADKENSPELQNSQKKSKFSQNLINPKQENDEFTPTNCNGEDNQQQFSHFFQKHIEQNKDLGEHDLDSKSNYQVSDINSIDNTGKNQDFTPSS</sequence>
<evidence type="ECO:0000256" key="4">
    <source>
        <dbReference type="ARBA" id="ARBA00022777"/>
    </source>
</evidence>
<dbReference type="SUPFAM" id="SSF56112">
    <property type="entry name" value="Protein kinase-like (PK-like)"/>
    <property type="match status" value="1"/>
</dbReference>
<dbReference type="EMBL" id="GG662793">
    <property type="protein sequence ID" value="EAR90792.3"/>
    <property type="molecule type" value="Genomic_DNA"/>
</dbReference>
<name>I7M792_TETTS</name>
<dbReference type="OrthoDB" id="10469551at2759"/>
<keyword evidence="1" id="KW-0723">Serine/threonine-protein kinase</keyword>
<feature type="compositionally biased region" description="Basic and acidic residues" evidence="6">
    <location>
        <begin position="393"/>
        <end position="408"/>
    </location>
</feature>
<dbReference type="PANTHER" id="PTHR24055">
    <property type="entry name" value="MITOGEN-ACTIVATED PROTEIN KINASE"/>
    <property type="match status" value="1"/>
</dbReference>
<protein>
    <submittedName>
        <fullName evidence="8">Cyclin-dependent kinase-like Serine/Threonine kinase family protein</fullName>
    </submittedName>
</protein>
<dbReference type="PROSITE" id="PS50011">
    <property type="entry name" value="PROTEIN_KINASE_DOM"/>
    <property type="match status" value="1"/>
</dbReference>
<dbReference type="KEGG" id="tet:TTHERM_00141000"/>
<evidence type="ECO:0000256" key="6">
    <source>
        <dbReference type="SAM" id="MobiDB-lite"/>
    </source>
</evidence>
<dbReference type="Proteomes" id="UP000009168">
    <property type="component" value="Unassembled WGS sequence"/>
</dbReference>
<keyword evidence="9" id="KW-1185">Reference proteome</keyword>
<dbReference type="STRING" id="312017.I7M792"/>
<evidence type="ECO:0000259" key="7">
    <source>
        <dbReference type="PROSITE" id="PS50011"/>
    </source>
</evidence>
<dbReference type="GO" id="GO:0004674">
    <property type="term" value="F:protein serine/threonine kinase activity"/>
    <property type="evidence" value="ECO:0007669"/>
    <property type="project" value="UniProtKB-KW"/>
</dbReference>
<keyword evidence="3" id="KW-0547">Nucleotide-binding</keyword>
<feature type="domain" description="Protein kinase" evidence="7">
    <location>
        <begin position="4"/>
        <end position="297"/>
    </location>
</feature>
<dbReference type="InParanoid" id="I7M792"/>
<dbReference type="Gene3D" id="3.30.200.20">
    <property type="entry name" value="Phosphorylase Kinase, domain 1"/>
    <property type="match status" value="1"/>
</dbReference>